<protein>
    <recommendedName>
        <fullName evidence="3">Glycosyltransferase 2-like domain-containing protein</fullName>
    </recommendedName>
</protein>
<organism evidence="1 2">
    <name type="scientific">Flavobacterium laiguense</name>
    <dbReference type="NCBI Taxonomy" id="2169409"/>
    <lineage>
        <taxon>Bacteria</taxon>
        <taxon>Pseudomonadati</taxon>
        <taxon>Bacteroidota</taxon>
        <taxon>Flavobacteriia</taxon>
        <taxon>Flavobacteriales</taxon>
        <taxon>Flavobacteriaceae</taxon>
        <taxon>Flavobacterium</taxon>
    </lineage>
</organism>
<dbReference type="EMBL" id="QCZH01000002">
    <property type="protein sequence ID" value="PWA10878.1"/>
    <property type="molecule type" value="Genomic_DNA"/>
</dbReference>
<accession>A0A2U1K1N8</accession>
<gene>
    <name evidence="1" type="ORF">DB891_03360</name>
</gene>
<reference evidence="1 2" key="1">
    <citation type="submission" date="2018-04" db="EMBL/GenBank/DDBJ databases">
        <title>Flavobacterium sp. nov., isolated from glacier ice.</title>
        <authorList>
            <person name="Liu Q."/>
            <person name="Xin Y.-H."/>
        </authorList>
    </citation>
    <scope>NUCLEOTIDE SEQUENCE [LARGE SCALE GENOMIC DNA]</scope>
    <source>
        <strain evidence="1 2">LB2P30</strain>
    </source>
</reference>
<sequence>MKIAACVILYYPKEDDLQNISTYLPKVEKLYVYDNTENKTLKSYFKESNPKIMYFSDLENKGVSTRLNQACNQAITDGFDFLLTMDQDSSFTEENLVKYLIAIQNYPNIESVAQFGLEYDPDDKKANDNEIVAEEDYELITSASIINLKNYIKIGNFDENLFIDGVDFDYCFASLQKGLKCIRFKNIFFNHSLGIKVKRGSFKTFYLLKKEKYLCAPIRIYYLVRNTLYLEKKYGAIFPEYIAKLKKRNNSSINTNLNYSSNIFEYFNYKRKAISDFKNNRMGKYQD</sequence>
<keyword evidence="2" id="KW-1185">Reference proteome</keyword>
<comment type="caution">
    <text evidence="1">The sequence shown here is derived from an EMBL/GenBank/DDBJ whole genome shotgun (WGS) entry which is preliminary data.</text>
</comment>
<dbReference type="SUPFAM" id="SSF53448">
    <property type="entry name" value="Nucleotide-diphospho-sugar transferases"/>
    <property type="match status" value="1"/>
</dbReference>
<dbReference type="AlphaFoldDB" id="A0A2U1K1N8"/>
<dbReference type="Proteomes" id="UP000245618">
    <property type="component" value="Unassembled WGS sequence"/>
</dbReference>
<name>A0A2U1K1N8_9FLAO</name>
<evidence type="ECO:0008006" key="3">
    <source>
        <dbReference type="Google" id="ProtNLM"/>
    </source>
</evidence>
<proteinExistence type="predicted"/>
<dbReference type="RefSeq" id="WP_116760583.1">
    <property type="nucleotide sequence ID" value="NZ_QCZH01000002.1"/>
</dbReference>
<dbReference type="OrthoDB" id="9771846at2"/>
<dbReference type="InterPro" id="IPR029044">
    <property type="entry name" value="Nucleotide-diphossugar_trans"/>
</dbReference>
<evidence type="ECO:0000313" key="2">
    <source>
        <dbReference type="Proteomes" id="UP000245618"/>
    </source>
</evidence>
<evidence type="ECO:0000313" key="1">
    <source>
        <dbReference type="EMBL" id="PWA10878.1"/>
    </source>
</evidence>